<proteinExistence type="predicted"/>
<protein>
    <submittedName>
        <fullName evidence="2">Uncharacterized protein</fullName>
    </submittedName>
</protein>
<comment type="caution">
    <text evidence="2">The sequence shown here is derived from an EMBL/GenBank/DDBJ whole genome shotgun (WGS) entry which is preliminary data.</text>
</comment>
<dbReference type="EMBL" id="JAYMGO010000022">
    <property type="protein sequence ID" value="KAL1251075.1"/>
    <property type="molecule type" value="Genomic_DNA"/>
</dbReference>
<evidence type="ECO:0000313" key="3">
    <source>
        <dbReference type="Proteomes" id="UP001558613"/>
    </source>
</evidence>
<evidence type="ECO:0000256" key="1">
    <source>
        <dbReference type="SAM" id="MobiDB-lite"/>
    </source>
</evidence>
<feature type="region of interest" description="Disordered" evidence="1">
    <location>
        <begin position="1"/>
        <end position="20"/>
    </location>
</feature>
<accession>A0ABR3LDX9</accession>
<dbReference type="Proteomes" id="UP001558613">
    <property type="component" value="Unassembled WGS sequence"/>
</dbReference>
<evidence type="ECO:0000313" key="2">
    <source>
        <dbReference type="EMBL" id="KAL1251075.1"/>
    </source>
</evidence>
<organism evidence="2 3">
    <name type="scientific">Cirrhinus molitorella</name>
    <name type="common">mud carp</name>
    <dbReference type="NCBI Taxonomy" id="172907"/>
    <lineage>
        <taxon>Eukaryota</taxon>
        <taxon>Metazoa</taxon>
        <taxon>Chordata</taxon>
        <taxon>Craniata</taxon>
        <taxon>Vertebrata</taxon>
        <taxon>Euteleostomi</taxon>
        <taxon>Actinopterygii</taxon>
        <taxon>Neopterygii</taxon>
        <taxon>Teleostei</taxon>
        <taxon>Ostariophysi</taxon>
        <taxon>Cypriniformes</taxon>
        <taxon>Cyprinidae</taxon>
        <taxon>Labeoninae</taxon>
        <taxon>Labeonini</taxon>
        <taxon>Cirrhinus</taxon>
    </lineage>
</organism>
<gene>
    <name evidence="2" type="ORF">QQF64_018871</name>
</gene>
<reference evidence="2 3" key="1">
    <citation type="submission" date="2023-09" db="EMBL/GenBank/DDBJ databases">
        <authorList>
            <person name="Wang M."/>
        </authorList>
    </citation>
    <scope>NUCLEOTIDE SEQUENCE [LARGE SCALE GENOMIC DNA]</scope>
    <source>
        <strain evidence="2">GT-2023</strain>
        <tissue evidence="2">Liver</tissue>
    </source>
</reference>
<sequence>MFRDISVPQNATFSPPDHSQGILLRLSPLRYFQNKNKPELQKSRDASVMRACDARWGGERELQHCWKGGGNKDGGVTPLKVKHFHGSTRLRIAPSAARGSRSAR</sequence>
<keyword evidence="3" id="KW-1185">Reference proteome</keyword>
<name>A0ABR3LDX9_9TELE</name>